<name>A0AB39VK89_9GAMM</name>
<evidence type="ECO:0000256" key="1">
    <source>
        <dbReference type="SAM" id="MobiDB-lite"/>
    </source>
</evidence>
<dbReference type="AlphaFoldDB" id="A0AB39VK89"/>
<feature type="region of interest" description="Disordered" evidence="1">
    <location>
        <begin position="1"/>
        <end position="44"/>
    </location>
</feature>
<dbReference type="RefSeq" id="WP_369788063.1">
    <property type="nucleotide sequence ID" value="NZ_CP165628.1"/>
</dbReference>
<accession>A0AB39VK89</accession>
<dbReference type="EMBL" id="CP165628">
    <property type="protein sequence ID" value="XDU70549.1"/>
    <property type="molecule type" value="Genomic_DNA"/>
</dbReference>
<sequence length="621" mass="66811">MGSKKRGRRGESGKNRKRRPNSPPGNRPENEVPEEDKKSDDSIQSKWEKLKDFAGKGKDTYDKLSAVNDIGVNYERLLAGMRTRGVSEPQIKQAQDDVFNNYVPGTSRLDRMSILADAQKTFNPGLTKDKSLQAAEMMVPILSRYDVASKLSDDAYDAAKDDNRNTINDLVSSMGALNNPERATEIVDSVFKYTQGTGQTIDEKKTEAFLANKSVASHNQNLHALFSVLEPVISDLGGDETASGLQKASDFINGKKPLLPNSRREILRLGIGNAQGTGQSPSLHALQNSDVSSYTQQLKTIYQAHGINSSADMQRENGILFGRAGAKVYNQIMGAMDKTQPGYDSAMSVGSVVDNPANQLLLAKDQVEKAKADVQLSAAEKTGIMPIFKKINQGQAKASEYAANFIDKHPLLDKVGLGGYLAYQVPGVKSWLEKKALALGGPLKRAGGYLGRMAVNVAKNRLPALGRAALPFLAETLPEVALGALLAPEVLAAATVVGAGYSGYELYKYFKKDPPQGDNFKAVTAVAAKGSSPFNVSNPDAAEQYRHLVNPDLYPAVPAKSSSNESRQVNLLMTSEGRQVLIATVVGGINKEASKPRNSVSGYDASLYGILPGSVSKLTTN</sequence>
<organism evidence="2">
    <name type="scientific">Rouxiella sp. WC2420</name>
    <dbReference type="NCBI Taxonomy" id="3234145"/>
    <lineage>
        <taxon>Bacteria</taxon>
        <taxon>Pseudomonadati</taxon>
        <taxon>Pseudomonadota</taxon>
        <taxon>Gammaproteobacteria</taxon>
        <taxon>Enterobacterales</taxon>
        <taxon>Yersiniaceae</taxon>
        <taxon>Rouxiella</taxon>
    </lineage>
</organism>
<gene>
    <name evidence="2" type="ORF">AB3G37_13210</name>
</gene>
<reference evidence="2" key="1">
    <citation type="submission" date="2024-07" db="EMBL/GenBank/DDBJ databases">
        <authorList>
            <person name="Biller S.J."/>
        </authorList>
    </citation>
    <scope>NUCLEOTIDE SEQUENCE</scope>
    <source>
        <strain evidence="2">WC2420</strain>
    </source>
</reference>
<feature type="compositionally biased region" description="Basic and acidic residues" evidence="1">
    <location>
        <begin position="35"/>
        <end position="44"/>
    </location>
</feature>
<protein>
    <recommendedName>
        <fullName evidence="3">Lytic transglycosylase domain-containing protein</fullName>
    </recommendedName>
</protein>
<evidence type="ECO:0000313" key="2">
    <source>
        <dbReference type="EMBL" id="XDU70549.1"/>
    </source>
</evidence>
<proteinExistence type="predicted"/>
<evidence type="ECO:0008006" key="3">
    <source>
        <dbReference type="Google" id="ProtNLM"/>
    </source>
</evidence>